<keyword evidence="1 3" id="KW-0853">WD repeat</keyword>
<proteinExistence type="predicted"/>
<sequence length="347" mass="37792">MVELLSSRQKRSHRNCVTSLGLDGGRLASGGKDSCVLLYDCSDEGLRNNGKFDVSPLASVRTNVLSVDLAGDRVLCGTSCGQVHLIDVRSGASGRILAHTSQVSCVKWLDSARNVAASTSLDGKAKVWDVRHTSVPLHELIGHTAGVNFCDSLPNAPPPDELAINFGDYYERVLTVGSDRTARLWNLNSGTHLAFKVPATLSQNVECGCVMLKRPQYIFAVGLDSEYVLVFSTKLKKHIGSISIGGPNVWVNCIRVFGPYLIVGTSIGKLYFVRYTFNGDHSSCTLEVESSFDYDGSVNDIRYGSVGGELRMYIALGTEMRLGRWSVCELESDSKPKNLINESIFIV</sequence>
<organism evidence="4 5">
    <name type="scientific">Babesia bigemina</name>
    <dbReference type="NCBI Taxonomy" id="5866"/>
    <lineage>
        <taxon>Eukaryota</taxon>
        <taxon>Sar</taxon>
        <taxon>Alveolata</taxon>
        <taxon>Apicomplexa</taxon>
        <taxon>Aconoidasida</taxon>
        <taxon>Piroplasmida</taxon>
        <taxon>Babesiidae</taxon>
        <taxon>Babesia</taxon>
    </lineage>
</organism>
<dbReference type="EMBL" id="LK391709">
    <property type="protein sequence ID" value="CDR96574.1"/>
    <property type="molecule type" value="Genomic_DNA"/>
</dbReference>
<dbReference type="Proteomes" id="UP000033188">
    <property type="component" value="Chromosome 3"/>
</dbReference>
<evidence type="ECO:0000256" key="2">
    <source>
        <dbReference type="ARBA" id="ARBA00022737"/>
    </source>
</evidence>
<dbReference type="GeneID" id="24565115"/>
<protein>
    <submittedName>
        <fullName evidence="4">WD domain, G-beta repeat domain containing protein, putative</fullName>
    </submittedName>
</protein>
<keyword evidence="5" id="KW-1185">Reference proteome</keyword>
<dbReference type="PANTHER" id="PTHR19855:SF11">
    <property type="entry name" value="RIBOSOME BIOGENESIS PROTEIN WDR12"/>
    <property type="match status" value="1"/>
</dbReference>
<dbReference type="InterPro" id="IPR019775">
    <property type="entry name" value="WD40_repeat_CS"/>
</dbReference>
<dbReference type="PROSITE" id="PS50082">
    <property type="entry name" value="WD_REPEATS_2"/>
    <property type="match status" value="1"/>
</dbReference>
<dbReference type="OMA" id="KRSHRNC"/>
<name>A0A061DC88_BABBI</name>
<dbReference type="InterPro" id="IPR036322">
    <property type="entry name" value="WD40_repeat_dom_sf"/>
</dbReference>
<feature type="repeat" description="WD" evidence="3">
    <location>
        <begin position="96"/>
        <end position="131"/>
    </location>
</feature>
<dbReference type="InterPro" id="IPR001680">
    <property type="entry name" value="WD40_rpt"/>
</dbReference>
<keyword evidence="2" id="KW-0677">Repeat</keyword>
<evidence type="ECO:0000256" key="3">
    <source>
        <dbReference type="PROSITE-ProRule" id="PRU00221"/>
    </source>
</evidence>
<evidence type="ECO:0000256" key="1">
    <source>
        <dbReference type="ARBA" id="ARBA00022574"/>
    </source>
</evidence>
<accession>A0A061DC88</accession>
<dbReference type="Pfam" id="PF00400">
    <property type="entry name" value="WD40"/>
    <property type="match status" value="3"/>
</dbReference>
<dbReference type="PANTHER" id="PTHR19855">
    <property type="entry name" value="WD40 REPEAT PROTEIN 12, 37"/>
    <property type="match status" value="1"/>
</dbReference>
<dbReference type="AlphaFoldDB" id="A0A061DC88"/>
<dbReference type="Gene3D" id="2.130.10.10">
    <property type="entry name" value="YVTN repeat-like/Quinoprotein amine dehydrogenase"/>
    <property type="match status" value="2"/>
</dbReference>
<dbReference type="SUPFAM" id="SSF50978">
    <property type="entry name" value="WD40 repeat-like"/>
    <property type="match status" value="1"/>
</dbReference>
<dbReference type="PROSITE" id="PS00678">
    <property type="entry name" value="WD_REPEATS_1"/>
    <property type="match status" value="1"/>
</dbReference>
<evidence type="ECO:0000313" key="5">
    <source>
        <dbReference type="Proteomes" id="UP000033188"/>
    </source>
</evidence>
<dbReference type="STRING" id="5866.A0A061DC88"/>
<dbReference type="InterPro" id="IPR015943">
    <property type="entry name" value="WD40/YVTN_repeat-like_dom_sf"/>
</dbReference>
<dbReference type="OrthoDB" id="6252103at2759"/>
<reference evidence="5" key="1">
    <citation type="journal article" date="2014" name="Nucleic Acids Res.">
        <title>The evolutionary dynamics of variant antigen genes in Babesia reveal a history of genomic innovation underlying host-parasite interaction.</title>
        <authorList>
            <person name="Jackson A.P."/>
            <person name="Otto T.D."/>
            <person name="Darby A."/>
            <person name="Ramaprasad A."/>
            <person name="Xia D."/>
            <person name="Echaide I.E."/>
            <person name="Farber M."/>
            <person name="Gahlot S."/>
            <person name="Gamble J."/>
            <person name="Gupta D."/>
            <person name="Gupta Y."/>
            <person name="Jackson L."/>
            <person name="Malandrin L."/>
            <person name="Malas T.B."/>
            <person name="Moussa E."/>
            <person name="Nair M."/>
            <person name="Reid A.J."/>
            <person name="Sanders M."/>
            <person name="Sharma J."/>
            <person name="Tracey A."/>
            <person name="Quail M.A."/>
            <person name="Weir W."/>
            <person name="Wastling J.M."/>
            <person name="Hall N."/>
            <person name="Willadsen P."/>
            <person name="Lingelbach K."/>
            <person name="Shiels B."/>
            <person name="Tait A."/>
            <person name="Berriman M."/>
            <person name="Allred D.R."/>
            <person name="Pain A."/>
        </authorList>
    </citation>
    <scope>NUCLEOTIDE SEQUENCE [LARGE SCALE GENOMIC DNA]</scope>
    <source>
        <strain evidence="5">Bond</strain>
    </source>
</reference>
<dbReference type="KEGG" id="bbig:BBBOND_0304770"/>
<gene>
    <name evidence="4" type="ORF">BBBOND_0304770</name>
</gene>
<dbReference type="RefSeq" id="XP_012768760.1">
    <property type="nucleotide sequence ID" value="XM_012913306.1"/>
</dbReference>
<dbReference type="SMART" id="SM00320">
    <property type="entry name" value="WD40"/>
    <property type="match status" value="3"/>
</dbReference>
<dbReference type="VEuPathDB" id="PiroplasmaDB:BBBOND_0304770"/>
<evidence type="ECO:0000313" key="4">
    <source>
        <dbReference type="EMBL" id="CDR96574.1"/>
    </source>
</evidence>